<comment type="caution">
    <text evidence="2">The sequence shown here is derived from an EMBL/GenBank/DDBJ whole genome shotgun (WGS) entry which is preliminary data.</text>
</comment>
<proteinExistence type="predicted"/>
<organism evidence="2 3">
    <name type="scientific">Mesobacillus boroniphilus</name>
    <dbReference type="NCBI Taxonomy" id="308892"/>
    <lineage>
        <taxon>Bacteria</taxon>
        <taxon>Bacillati</taxon>
        <taxon>Bacillota</taxon>
        <taxon>Bacilli</taxon>
        <taxon>Bacillales</taxon>
        <taxon>Bacillaceae</taxon>
        <taxon>Mesobacillus</taxon>
    </lineage>
</organism>
<feature type="region of interest" description="Disordered" evidence="1">
    <location>
        <begin position="117"/>
        <end position="143"/>
    </location>
</feature>
<feature type="region of interest" description="Disordered" evidence="1">
    <location>
        <begin position="14"/>
        <end position="47"/>
    </location>
</feature>
<dbReference type="PANTHER" id="PTHR42107">
    <property type="entry name" value="YALI0D24453P"/>
    <property type="match status" value="1"/>
</dbReference>
<gene>
    <name evidence="2" type="ORF">DYI25_22290</name>
</gene>
<accession>A0A944CR37</accession>
<evidence type="ECO:0000256" key="1">
    <source>
        <dbReference type="SAM" id="MobiDB-lite"/>
    </source>
</evidence>
<evidence type="ECO:0000313" key="2">
    <source>
        <dbReference type="EMBL" id="MBS8267106.1"/>
    </source>
</evidence>
<dbReference type="Proteomes" id="UP000761411">
    <property type="component" value="Unassembled WGS sequence"/>
</dbReference>
<reference evidence="2 3" key="1">
    <citation type="journal article" date="2021" name="Microorganisms">
        <title>Bacterial Dimethylsulfoniopropionate Biosynthesis in the East China Sea.</title>
        <authorList>
            <person name="Liu J."/>
            <person name="Zhang Y."/>
            <person name="Liu J."/>
            <person name="Zhong H."/>
            <person name="Williams B.T."/>
            <person name="Zheng Y."/>
            <person name="Curson A.R.J."/>
            <person name="Sun C."/>
            <person name="Sun H."/>
            <person name="Song D."/>
            <person name="Wagner Mackenzie B."/>
            <person name="Bermejo Martinez A."/>
            <person name="Todd J.D."/>
            <person name="Zhang X.H."/>
        </authorList>
    </citation>
    <scope>NUCLEOTIDE SEQUENCE [LARGE SCALE GENOMIC DNA]</scope>
    <source>
        <strain evidence="2 3">ESS08</strain>
    </source>
</reference>
<sequence length="143" mass="16330">CTRIKDIIDKAWGVRAAKHQKKSEKEMHAPPPPEDPNSRESLRIQPFGQDSSRKRYWIIDGEIIYSSTGILTLLIKATMHSKESPRIYLSGNPWKSVCEFKAVSSSREEYIHLLADLKENGPQTNGDEPIKTTKSRPKFEQAH</sequence>
<dbReference type="RefSeq" id="WP_213372949.1">
    <property type="nucleotide sequence ID" value="NZ_QTKX01000021.1"/>
</dbReference>
<dbReference type="PANTHER" id="PTHR42107:SF1">
    <property type="entry name" value="WHIM1 DOMAIN-CONTAINING PROTEIN"/>
    <property type="match status" value="1"/>
</dbReference>
<evidence type="ECO:0000313" key="3">
    <source>
        <dbReference type="Proteomes" id="UP000761411"/>
    </source>
</evidence>
<name>A0A944CR37_9BACI</name>
<feature type="non-terminal residue" evidence="2">
    <location>
        <position position="143"/>
    </location>
</feature>
<dbReference type="AlphaFoldDB" id="A0A944CR37"/>
<protein>
    <submittedName>
        <fullName evidence="2">Uncharacterized protein</fullName>
    </submittedName>
</protein>
<keyword evidence="3" id="KW-1185">Reference proteome</keyword>
<dbReference type="EMBL" id="QTKX01000021">
    <property type="protein sequence ID" value="MBS8267106.1"/>
    <property type="molecule type" value="Genomic_DNA"/>
</dbReference>
<feature type="non-terminal residue" evidence="2">
    <location>
        <position position="1"/>
    </location>
</feature>